<dbReference type="PANTHER" id="PTHR17985">
    <property type="entry name" value="SER/THR-RICH PROTEIN T10 IN DGCR REGION"/>
    <property type="match status" value="1"/>
</dbReference>
<gene>
    <name evidence="1" type="ORF">F0M18_15310</name>
</gene>
<keyword evidence="2" id="KW-1185">Reference proteome</keyword>
<dbReference type="AlphaFoldDB" id="A0A5B0WTT3"/>
<organism evidence="1 2">
    <name type="scientific">Pseudohalioglobus sediminis</name>
    <dbReference type="NCBI Taxonomy" id="2606449"/>
    <lineage>
        <taxon>Bacteria</taxon>
        <taxon>Pseudomonadati</taxon>
        <taxon>Pseudomonadota</taxon>
        <taxon>Gammaproteobacteria</taxon>
        <taxon>Cellvibrionales</taxon>
        <taxon>Halieaceae</taxon>
        <taxon>Pseudohalioglobus</taxon>
    </lineage>
</organism>
<dbReference type="InterPro" id="IPR008551">
    <property type="entry name" value="TANGO2"/>
</dbReference>
<comment type="caution">
    <text evidence="1">The sequence shown here is derived from an EMBL/GenBank/DDBJ whole genome shotgun (WGS) entry which is preliminary data.</text>
</comment>
<reference evidence="1 2" key="1">
    <citation type="submission" date="2019-09" db="EMBL/GenBank/DDBJ databases">
        <authorList>
            <person name="Chen X.-Y."/>
        </authorList>
    </citation>
    <scope>NUCLEOTIDE SEQUENCE [LARGE SCALE GENOMIC DNA]</scope>
    <source>
        <strain evidence="1 2">NY5</strain>
    </source>
</reference>
<proteinExistence type="predicted"/>
<dbReference type="PANTHER" id="PTHR17985:SF8">
    <property type="entry name" value="TRANSPORT AND GOLGI ORGANIZATION PROTEIN 2 HOMOLOG"/>
    <property type="match status" value="1"/>
</dbReference>
<sequence>MCLILFAHRASAEYPLLVAANRDEFHARPTAASDFWQEHPGVLAGRDLEAGGTWMGISADRRFAAVTNYRDPQRTAPAPRSRGELTSLYLTGDQSPRDYLLELEDRADDYAGFNLLLGDGKDLWYFSNQRTGNGGPRALAPGIYGLSNAALDTPWPKVTRGKQALQQLLAGAPTHERLAVTVSDRELATPGQLSGQGLHGEMDQLLSAQFIVNPTYGTRATTTLWQDATGRRHWRETSFAPTGEPSGAVEKVVP</sequence>
<name>A0A5B0WTT3_9GAMM</name>
<dbReference type="RefSeq" id="WP_149612324.1">
    <property type="nucleotide sequence ID" value="NZ_VTUX01000007.1"/>
</dbReference>
<dbReference type="Pfam" id="PF05742">
    <property type="entry name" value="TANGO2"/>
    <property type="match status" value="1"/>
</dbReference>
<dbReference type="Proteomes" id="UP000323708">
    <property type="component" value="Unassembled WGS sequence"/>
</dbReference>
<dbReference type="EMBL" id="VTUX01000007">
    <property type="protein sequence ID" value="KAA1189715.1"/>
    <property type="molecule type" value="Genomic_DNA"/>
</dbReference>
<evidence type="ECO:0000313" key="2">
    <source>
        <dbReference type="Proteomes" id="UP000323708"/>
    </source>
</evidence>
<protein>
    <submittedName>
        <fullName evidence="1">NRDE family protein</fullName>
    </submittedName>
</protein>
<accession>A0A5B0WTT3</accession>
<evidence type="ECO:0000313" key="1">
    <source>
        <dbReference type="EMBL" id="KAA1189715.1"/>
    </source>
</evidence>